<dbReference type="AlphaFoldDB" id="A0AA40G7T1"/>
<gene>
    <name evidence="1" type="ORF">K0M31_013933</name>
</gene>
<dbReference type="EMBL" id="JAHYIQ010000004">
    <property type="protein sequence ID" value="KAK1132550.1"/>
    <property type="molecule type" value="Genomic_DNA"/>
</dbReference>
<protein>
    <submittedName>
        <fullName evidence="1">Uncharacterized protein</fullName>
    </submittedName>
</protein>
<name>A0AA40G7T1_9HYME</name>
<sequence>MEINCKTNFALNTNYGEYYEIKKISRDTNASRKRTYRTTQFLLRGTSNSFVTLIPDPFRNPSTAPLYQASLRRTKIEKATITLTIYPGTLNCKSDGTDQKERTRGAPAGFHRTLVSSGCTPRDNENTERFTHRETLINPCQQGERKSGCGRVSVPLLPPRGPIFPKYRADSRDITAEADWKRAIRSSEFRGERAARRCRDDSRPRIRKRGEVETAAAQVPRRNFNFRGSPRAYTS</sequence>
<comment type="caution">
    <text evidence="1">The sequence shown here is derived from an EMBL/GenBank/DDBJ whole genome shotgun (WGS) entry which is preliminary data.</text>
</comment>
<evidence type="ECO:0000313" key="1">
    <source>
        <dbReference type="EMBL" id="KAK1132550.1"/>
    </source>
</evidence>
<dbReference type="Proteomes" id="UP001177670">
    <property type="component" value="Unassembled WGS sequence"/>
</dbReference>
<keyword evidence="2" id="KW-1185">Reference proteome</keyword>
<proteinExistence type="predicted"/>
<organism evidence="1 2">
    <name type="scientific">Melipona bicolor</name>
    <dbReference type="NCBI Taxonomy" id="60889"/>
    <lineage>
        <taxon>Eukaryota</taxon>
        <taxon>Metazoa</taxon>
        <taxon>Ecdysozoa</taxon>
        <taxon>Arthropoda</taxon>
        <taxon>Hexapoda</taxon>
        <taxon>Insecta</taxon>
        <taxon>Pterygota</taxon>
        <taxon>Neoptera</taxon>
        <taxon>Endopterygota</taxon>
        <taxon>Hymenoptera</taxon>
        <taxon>Apocrita</taxon>
        <taxon>Aculeata</taxon>
        <taxon>Apoidea</taxon>
        <taxon>Anthophila</taxon>
        <taxon>Apidae</taxon>
        <taxon>Melipona</taxon>
    </lineage>
</organism>
<evidence type="ECO:0000313" key="2">
    <source>
        <dbReference type="Proteomes" id="UP001177670"/>
    </source>
</evidence>
<accession>A0AA40G7T1</accession>
<reference evidence="1" key="1">
    <citation type="submission" date="2021-10" db="EMBL/GenBank/DDBJ databases">
        <title>Melipona bicolor Genome sequencing and assembly.</title>
        <authorList>
            <person name="Araujo N.S."/>
            <person name="Arias M.C."/>
        </authorList>
    </citation>
    <scope>NUCLEOTIDE SEQUENCE</scope>
    <source>
        <strain evidence="1">USP_2M_L1-L4_2017</strain>
        <tissue evidence="1">Whole body</tissue>
    </source>
</reference>